<protein>
    <recommendedName>
        <fullName evidence="9">Lipoprotein signal peptidase</fullName>
        <ecNumber evidence="9">3.4.23.36</ecNumber>
    </recommendedName>
    <alternativeName>
        <fullName evidence="9">Prolipoprotein signal peptidase</fullName>
    </alternativeName>
    <alternativeName>
        <fullName evidence="9">Signal peptidase II</fullName>
        <shortName evidence="9">SPase II</shortName>
    </alternativeName>
</protein>
<feature type="transmembrane region" description="Helical" evidence="9">
    <location>
        <begin position="78"/>
        <end position="98"/>
    </location>
</feature>
<evidence type="ECO:0000313" key="12">
    <source>
        <dbReference type="Proteomes" id="UP000232230"/>
    </source>
</evidence>
<keyword evidence="7 9" id="KW-1133">Transmembrane helix</keyword>
<feature type="transmembrane region" description="Helical" evidence="9">
    <location>
        <begin position="53"/>
        <end position="72"/>
    </location>
</feature>
<dbReference type="PANTHER" id="PTHR33695">
    <property type="entry name" value="LIPOPROTEIN SIGNAL PEPTIDASE"/>
    <property type="match status" value="1"/>
</dbReference>
<name>A0A2K8P195_9MOLU</name>
<sequence length="236" mass="26443">MWLNFKEWIKSYDFKWKFKLKVILPIILILAIFDWVSKGVIAANMEQGEHKSFIDGFLGFIYTINPGSAYSINADKAWLAIILASVVTILLLVLLVFINEKKILIGIAFIFAGSFANLLGRAWAPVVVGGAFAGQAGGVVDFLHWEFGFLNSESYIFNLADTWVNIGIIIMLLAIAYDIIVYLITLFKKKPNSIDKTTDAVNSEVVLETEVKNNKLSNNKKSISKKSKIESKNKEK</sequence>
<evidence type="ECO:0000256" key="3">
    <source>
        <dbReference type="ARBA" id="ARBA00022670"/>
    </source>
</evidence>
<dbReference type="EC" id="3.4.23.36" evidence="9"/>
<dbReference type="GO" id="GO:0006508">
    <property type="term" value="P:proteolysis"/>
    <property type="evidence" value="ECO:0007669"/>
    <property type="project" value="UniProtKB-KW"/>
</dbReference>
<comment type="similarity">
    <text evidence="1 9 10">Belongs to the peptidase A8 family.</text>
</comment>
<feature type="transmembrane region" description="Helical" evidence="9">
    <location>
        <begin position="20"/>
        <end position="41"/>
    </location>
</feature>
<dbReference type="RefSeq" id="WP_024863196.1">
    <property type="nucleotide sequence ID" value="NZ_CP024965.1"/>
</dbReference>
<evidence type="ECO:0000256" key="10">
    <source>
        <dbReference type="RuleBase" id="RU004181"/>
    </source>
</evidence>
<evidence type="ECO:0000313" key="11">
    <source>
        <dbReference type="EMBL" id="ATZ18673.1"/>
    </source>
</evidence>
<comment type="subcellular location">
    <subcellularLocation>
        <location evidence="9">Cell membrane</location>
        <topology evidence="9">Multi-pass membrane protein</topology>
    </subcellularLocation>
</comment>
<keyword evidence="2 9" id="KW-1003">Cell membrane</keyword>
<evidence type="ECO:0000256" key="4">
    <source>
        <dbReference type="ARBA" id="ARBA00022692"/>
    </source>
</evidence>
<evidence type="ECO:0000256" key="9">
    <source>
        <dbReference type="HAMAP-Rule" id="MF_00161"/>
    </source>
</evidence>
<feature type="transmembrane region" description="Helical" evidence="9">
    <location>
        <begin position="103"/>
        <end position="124"/>
    </location>
</feature>
<accession>A0A2K8P195</accession>
<evidence type="ECO:0000256" key="6">
    <source>
        <dbReference type="ARBA" id="ARBA00022801"/>
    </source>
</evidence>
<evidence type="ECO:0000256" key="7">
    <source>
        <dbReference type="ARBA" id="ARBA00022989"/>
    </source>
</evidence>
<reference evidence="11 12" key="1">
    <citation type="submission" date="2017-11" db="EMBL/GenBank/DDBJ databases">
        <title>Genome sequence of Entomoplasma somnilux PYAN-1 (ATCC 49194).</title>
        <authorList>
            <person name="Lo W.-S."/>
            <person name="Gasparich G.E."/>
            <person name="Kuo C.-H."/>
        </authorList>
    </citation>
    <scope>NUCLEOTIDE SEQUENCE [LARGE SCALE GENOMIC DNA]</scope>
    <source>
        <strain evidence="11 12">PYAN-1</strain>
    </source>
</reference>
<dbReference type="Proteomes" id="UP000232230">
    <property type="component" value="Chromosome"/>
</dbReference>
<evidence type="ECO:0000256" key="8">
    <source>
        <dbReference type="ARBA" id="ARBA00023136"/>
    </source>
</evidence>
<evidence type="ECO:0000256" key="5">
    <source>
        <dbReference type="ARBA" id="ARBA00022750"/>
    </source>
</evidence>
<dbReference type="AlphaFoldDB" id="A0A2K8P195"/>
<keyword evidence="8 9" id="KW-0472">Membrane</keyword>
<dbReference type="GO" id="GO:0004190">
    <property type="term" value="F:aspartic-type endopeptidase activity"/>
    <property type="evidence" value="ECO:0007669"/>
    <property type="project" value="UniProtKB-UniRule"/>
</dbReference>
<keyword evidence="12" id="KW-1185">Reference proteome</keyword>
<comment type="catalytic activity">
    <reaction evidence="9">
        <text>Release of signal peptides from bacterial membrane prolipoproteins. Hydrolyzes -Xaa-Yaa-Zaa-|-(S,diacylglyceryl)Cys-, in which Xaa is hydrophobic (preferably Leu), and Yaa (Ala or Ser) and Zaa (Gly or Ala) have small, neutral side chains.</text>
        <dbReference type="EC" id="3.4.23.36"/>
    </reaction>
</comment>
<keyword evidence="6 9" id="KW-0378">Hydrolase</keyword>
<keyword evidence="3 9" id="KW-0645">Protease</keyword>
<comment type="pathway">
    <text evidence="9">Protein modification; lipoprotein biosynthesis (signal peptide cleavage).</text>
</comment>
<gene>
    <name evidence="9 11" type="primary">lspA</name>
    <name evidence="11" type="ORF">ESOMN_v1c02910</name>
</gene>
<evidence type="ECO:0000256" key="1">
    <source>
        <dbReference type="ARBA" id="ARBA00006139"/>
    </source>
</evidence>
<dbReference type="HAMAP" id="MF_00161">
    <property type="entry name" value="LspA"/>
    <property type="match status" value="1"/>
</dbReference>
<dbReference type="PRINTS" id="PR00781">
    <property type="entry name" value="LIPOSIGPTASE"/>
</dbReference>
<dbReference type="Pfam" id="PF01252">
    <property type="entry name" value="Peptidase_A8"/>
    <property type="match status" value="1"/>
</dbReference>
<dbReference type="GO" id="GO:0005886">
    <property type="term" value="C:plasma membrane"/>
    <property type="evidence" value="ECO:0007669"/>
    <property type="project" value="UniProtKB-SubCell"/>
</dbReference>
<feature type="active site" evidence="9">
    <location>
        <position position="141"/>
    </location>
</feature>
<proteinExistence type="inferred from homology"/>
<dbReference type="UniPathway" id="UPA00665"/>
<dbReference type="PANTHER" id="PTHR33695:SF1">
    <property type="entry name" value="LIPOPROTEIN SIGNAL PEPTIDASE"/>
    <property type="match status" value="1"/>
</dbReference>
<dbReference type="InterPro" id="IPR001872">
    <property type="entry name" value="Peptidase_A8"/>
</dbReference>
<keyword evidence="4 9" id="KW-0812">Transmembrane</keyword>
<keyword evidence="5 9" id="KW-0064">Aspartyl protease</keyword>
<feature type="active site" evidence="9">
    <location>
        <position position="161"/>
    </location>
</feature>
<feature type="transmembrane region" description="Helical" evidence="9">
    <location>
        <begin position="163"/>
        <end position="187"/>
    </location>
</feature>
<dbReference type="EMBL" id="CP024965">
    <property type="protein sequence ID" value="ATZ18673.1"/>
    <property type="molecule type" value="Genomic_DNA"/>
</dbReference>
<evidence type="ECO:0000256" key="2">
    <source>
        <dbReference type="ARBA" id="ARBA00022475"/>
    </source>
</evidence>
<comment type="function">
    <text evidence="9">This protein specifically catalyzes the removal of signal peptides from prolipoproteins.</text>
</comment>
<organism evidence="11 12">
    <name type="scientific">Williamsoniiplasma somnilux</name>
    <dbReference type="NCBI Taxonomy" id="215578"/>
    <lineage>
        <taxon>Bacteria</taxon>
        <taxon>Bacillati</taxon>
        <taxon>Mycoplasmatota</taxon>
        <taxon>Mollicutes</taxon>
        <taxon>Entomoplasmatales</taxon>
        <taxon>Williamsoniiplasma</taxon>
    </lineage>
</organism>
<dbReference type="KEGG" id="esx:ESOMN_v1c02910"/>